<evidence type="ECO:0000313" key="2">
    <source>
        <dbReference type="EMBL" id="PLR28637.1"/>
    </source>
</evidence>
<organism evidence="2 3">
    <name type="scientific">Caulobacter zeae</name>
    <dbReference type="NCBI Taxonomy" id="2055137"/>
    <lineage>
        <taxon>Bacteria</taxon>
        <taxon>Pseudomonadati</taxon>
        <taxon>Pseudomonadota</taxon>
        <taxon>Alphaproteobacteria</taxon>
        <taxon>Caulobacterales</taxon>
        <taxon>Caulobacteraceae</taxon>
        <taxon>Caulobacter</taxon>
    </lineage>
</organism>
<dbReference type="OrthoDB" id="9804721at2"/>
<dbReference type="Pfam" id="PF00582">
    <property type="entry name" value="Usp"/>
    <property type="match status" value="1"/>
</dbReference>
<dbReference type="SUPFAM" id="SSF52402">
    <property type="entry name" value="Adenine nucleotide alpha hydrolases-like"/>
    <property type="match status" value="2"/>
</dbReference>
<dbReference type="AlphaFoldDB" id="A0A2N5DRF6"/>
<proteinExistence type="predicted"/>
<sequence length="266" mass="27981">MKTILLPVHEDAGQEARFQTALDLTRALRGHLTCVDIVPPPLAGGDIATAAYLMVLEEQGVAEAANRQALQGRLAHEGVDWDWIDAAGAFAQSLMREADLADLIVVNCTRDLLFAPEPRRVVTQVLGQARCPIVAAPDHCSGFDAYGPAIVAWDGSAPAGAALRGAVPLLGLASSVALLTVDERTSGPSVESAAAYLSRHGVHAEIVRLDGRGETADALILRACAVRKAGYCVMGAFGHGRLSGELFGGVTRRMLDAARTPLVMSR</sequence>
<dbReference type="InterPro" id="IPR006016">
    <property type="entry name" value="UspA"/>
</dbReference>
<evidence type="ECO:0000259" key="1">
    <source>
        <dbReference type="Pfam" id="PF00582"/>
    </source>
</evidence>
<dbReference type="Gene3D" id="3.40.50.12370">
    <property type="match status" value="1"/>
</dbReference>
<feature type="domain" description="UspA" evidence="1">
    <location>
        <begin position="1"/>
        <end position="134"/>
    </location>
</feature>
<accession>A0A2N5DRF6</accession>
<protein>
    <submittedName>
        <fullName evidence="2">Universal stress protein UspA</fullName>
    </submittedName>
</protein>
<evidence type="ECO:0000313" key="3">
    <source>
        <dbReference type="Proteomes" id="UP000234479"/>
    </source>
</evidence>
<reference evidence="2 3" key="1">
    <citation type="submission" date="2017-12" db="EMBL/GenBank/DDBJ databases">
        <title>The genome sequence of Caulobacter sp. 410.</title>
        <authorList>
            <person name="Gao J."/>
            <person name="Mao X."/>
            <person name="Sun J."/>
        </authorList>
    </citation>
    <scope>NUCLEOTIDE SEQUENCE [LARGE SCALE GENOMIC DNA]</scope>
    <source>
        <strain evidence="2 3">410</strain>
    </source>
</reference>
<dbReference type="RefSeq" id="WP_101716355.1">
    <property type="nucleotide sequence ID" value="NZ_PJRS01000007.1"/>
</dbReference>
<name>A0A2N5DRF6_9CAUL</name>
<keyword evidence="3" id="KW-1185">Reference proteome</keyword>
<dbReference type="EMBL" id="PJRS01000007">
    <property type="protein sequence ID" value="PLR28637.1"/>
    <property type="molecule type" value="Genomic_DNA"/>
</dbReference>
<comment type="caution">
    <text evidence="2">The sequence shown here is derived from an EMBL/GenBank/DDBJ whole genome shotgun (WGS) entry which is preliminary data.</text>
</comment>
<dbReference type="Proteomes" id="UP000234479">
    <property type="component" value="Unassembled WGS sequence"/>
</dbReference>
<gene>
    <name evidence="2" type="ORF">SGCZBJ_01945</name>
</gene>
<dbReference type="CDD" id="cd00293">
    <property type="entry name" value="USP-like"/>
    <property type="match status" value="1"/>
</dbReference>